<evidence type="ECO:0000313" key="2">
    <source>
        <dbReference type="EMBL" id="GIH29791.1"/>
    </source>
</evidence>
<evidence type="ECO:0000256" key="1">
    <source>
        <dbReference type="SAM" id="MobiDB-lite"/>
    </source>
</evidence>
<dbReference type="AlphaFoldDB" id="A0A919UPL1"/>
<proteinExistence type="predicted"/>
<organism evidence="2 3">
    <name type="scientific">Acrocarpospora phusangensis</name>
    <dbReference type="NCBI Taxonomy" id="1070424"/>
    <lineage>
        <taxon>Bacteria</taxon>
        <taxon>Bacillati</taxon>
        <taxon>Actinomycetota</taxon>
        <taxon>Actinomycetes</taxon>
        <taxon>Streptosporangiales</taxon>
        <taxon>Streptosporangiaceae</taxon>
        <taxon>Acrocarpospora</taxon>
    </lineage>
</organism>
<keyword evidence="3" id="KW-1185">Reference proteome</keyword>
<comment type="caution">
    <text evidence="2">The sequence shown here is derived from an EMBL/GenBank/DDBJ whole genome shotgun (WGS) entry which is preliminary data.</text>
</comment>
<name>A0A919UPL1_9ACTN</name>
<evidence type="ECO:0000313" key="3">
    <source>
        <dbReference type="Proteomes" id="UP000640052"/>
    </source>
</evidence>
<sequence>MLDPLSLGGEKLDEFGGSREAGGGGSHVPLLRGRGRSRVGSPPRYGRFQTLRFRVVVERPRMRTWLQRPRPHAQDPFTLSPFPVVDLPHNPQAVDNLWSRGPLG</sequence>
<dbReference type="Proteomes" id="UP000640052">
    <property type="component" value="Unassembled WGS sequence"/>
</dbReference>
<gene>
    <name evidence="2" type="ORF">Aph01nite_81010</name>
</gene>
<feature type="compositionally biased region" description="Low complexity" evidence="1">
    <location>
        <begin position="28"/>
        <end position="43"/>
    </location>
</feature>
<protein>
    <submittedName>
        <fullName evidence="2">Uncharacterized protein</fullName>
    </submittedName>
</protein>
<accession>A0A919UPL1</accession>
<reference evidence="2" key="1">
    <citation type="submission" date="2021-01" db="EMBL/GenBank/DDBJ databases">
        <title>Whole genome shotgun sequence of Acrocarpospora phusangensis NBRC 108782.</title>
        <authorList>
            <person name="Komaki H."/>
            <person name="Tamura T."/>
        </authorList>
    </citation>
    <scope>NUCLEOTIDE SEQUENCE</scope>
    <source>
        <strain evidence="2">NBRC 108782</strain>
    </source>
</reference>
<dbReference type="EMBL" id="BOOA01000167">
    <property type="protein sequence ID" value="GIH29791.1"/>
    <property type="molecule type" value="Genomic_DNA"/>
</dbReference>
<feature type="region of interest" description="Disordered" evidence="1">
    <location>
        <begin position="1"/>
        <end position="43"/>
    </location>
</feature>